<keyword evidence="2" id="KW-0238">DNA-binding</keyword>
<evidence type="ECO:0000256" key="2">
    <source>
        <dbReference type="ARBA" id="ARBA00023125"/>
    </source>
</evidence>
<dbReference type="InterPro" id="IPR036388">
    <property type="entry name" value="WH-like_DNA-bd_sf"/>
</dbReference>
<proteinExistence type="predicted"/>
<evidence type="ECO:0000259" key="4">
    <source>
        <dbReference type="PROSITE" id="PS50995"/>
    </source>
</evidence>
<sequence length="154" mass="17472">MPTTKQSYSADDSMGYFIHRLSKVMQRRFELLLEESGAEITIQMWVILSAIGKHNITIPSKIADKTGIDRTATARSLTKMDKLKLISRKPSPEDGRSSQIYLTKKGEQALEIAAYCSHKTNEYFLDKLSSREHDSLKKIVTKLLSDEQGDISYN</sequence>
<keyword evidence="3" id="KW-0804">Transcription</keyword>
<dbReference type="InterPro" id="IPR000835">
    <property type="entry name" value="HTH_MarR-typ"/>
</dbReference>
<protein>
    <submittedName>
        <fullName evidence="5">MarR family winged helix-turn-helix transcriptional regulator</fullName>
    </submittedName>
</protein>
<accession>A0ABT5UBQ3</accession>
<keyword evidence="1" id="KW-0805">Transcription regulation</keyword>
<dbReference type="PANTHER" id="PTHR42756">
    <property type="entry name" value="TRANSCRIPTIONAL REGULATOR, MARR"/>
    <property type="match status" value="1"/>
</dbReference>
<evidence type="ECO:0000313" key="6">
    <source>
        <dbReference type="Proteomes" id="UP001528823"/>
    </source>
</evidence>
<dbReference type="PROSITE" id="PS50995">
    <property type="entry name" value="HTH_MARR_2"/>
    <property type="match status" value="1"/>
</dbReference>
<dbReference type="RefSeq" id="WP_274689219.1">
    <property type="nucleotide sequence ID" value="NZ_JAPMOU010000015.1"/>
</dbReference>
<comment type="caution">
    <text evidence="5">The sequence shown here is derived from an EMBL/GenBank/DDBJ whole genome shotgun (WGS) entry which is preliminary data.</text>
</comment>
<dbReference type="PRINTS" id="PR00598">
    <property type="entry name" value="HTHMARR"/>
</dbReference>
<evidence type="ECO:0000256" key="3">
    <source>
        <dbReference type="ARBA" id="ARBA00023163"/>
    </source>
</evidence>
<dbReference type="SUPFAM" id="SSF46785">
    <property type="entry name" value="Winged helix' DNA-binding domain"/>
    <property type="match status" value="1"/>
</dbReference>
<organism evidence="5 6">
    <name type="scientific">Spartinivicinus poritis</name>
    <dbReference type="NCBI Taxonomy" id="2994640"/>
    <lineage>
        <taxon>Bacteria</taxon>
        <taxon>Pseudomonadati</taxon>
        <taxon>Pseudomonadota</taxon>
        <taxon>Gammaproteobacteria</taxon>
        <taxon>Oceanospirillales</taxon>
        <taxon>Zooshikellaceae</taxon>
        <taxon>Spartinivicinus</taxon>
    </lineage>
</organism>
<dbReference type="Pfam" id="PF12802">
    <property type="entry name" value="MarR_2"/>
    <property type="match status" value="1"/>
</dbReference>
<dbReference type="EMBL" id="JAPMOU010000015">
    <property type="protein sequence ID" value="MDE1462868.1"/>
    <property type="molecule type" value="Genomic_DNA"/>
</dbReference>
<reference evidence="5 6" key="1">
    <citation type="submission" date="2022-11" db="EMBL/GenBank/DDBJ databases">
        <title>Spartinivicinus poritis sp. nov., isolated from scleractinian coral Porites lutea.</title>
        <authorList>
            <person name="Zhang G."/>
            <person name="Cai L."/>
            <person name="Wei Q."/>
        </authorList>
    </citation>
    <scope>NUCLEOTIDE SEQUENCE [LARGE SCALE GENOMIC DNA]</scope>
    <source>
        <strain evidence="5 6">A2-2</strain>
    </source>
</reference>
<feature type="domain" description="HTH marR-type" evidence="4">
    <location>
        <begin position="11"/>
        <end position="145"/>
    </location>
</feature>
<evidence type="ECO:0000313" key="5">
    <source>
        <dbReference type="EMBL" id="MDE1462868.1"/>
    </source>
</evidence>
<name>A0ABT5UBQ3_9GAMM</name>
<dbReference type="SMART" id="SM00347">
    <property type="entry name" value="HTH_MARR"/>
    <property type="match status" value="1"/>
</dbReference>
<keyword evidence="6" id="KW-1185">Reference proteome</keyword>
<dbReference type="Gene3D" id="1.10.10.10">
    <property type="entry name" value="Winged helix-like DNA-binding domain superfamily/Winged helix DNA-binding domain"/>
    <property type="match status" value="1"/>
</dbReference>
<evidence type="ECO:0000256" key="1">
    <source>
        <dbReference type="ARBA" id="ARBA00023015"/>
    </source>
</evidence>
<dbReference type="InterPro" id="IPR036390">
    <property type="entry name" value="WH_DNA-bd_sf"/>
</dbReference>
<dbReference type="PANTHER" id="PTHR42756:SF1">
    <property type="entry name" value="TRANSCRIPTIONAL REPRESSOR OF EMRAB OPERON"/>
    <property type="match status" value="1"/>
</dbReference>
<dbReference type="Proteomes" id="UP001528823">
    <property type="component" value="Unassembled WGS sequence"/>
</dbReference>
<gene>
    <name evidence="5" type="ORF">ORQ98_12910</name>
</gene>